<dbReference type="PATRIC" id="fig|1331060.3.peg.4261"/>
<proteinExistence type="predicted"/>
<gene>
    <name evidence="2" type="ORF">RLDS_22035</name>
</gene>
<protein>
    <recommendedName>
        <fullName evidence="1">DUF1330 domain-containing protein</fullName>
    </recommendedName>
</protein>
<evidence type="ECO:0000259" key="1">
    <source>
        <dbReference type="Pfam" id="PF07045"/>
    </source>
</evidence>
<dbReference type="PANTHER" id="PTHR41521">
    <property type="match status" value="1"/>
</dbReference>
<evidence type="ECO:0000313" key="2">
    <source>
        <dbReference type="EMBL" id="EQB11811.1"/>
    </source>
</evidence>
<dbReference type="InterPro" id="IPR011008">
    <property type="entry name" value="Dimeric_a/b-barrel"/>
</dbReference>
<sequence>MPAYMMLQMKVISEEGLLEYRKAVKPLMEKFGAKPIIRGAKIDLLEGQGADRPISLFEFPSMQALHDFWESPEYAAIKPLRAGSADIDIWAIPGL</sequence>
<organism evidence="2 3">
    <name type="scientific">Sphingobium lactosutens DS20</name>
    <dbReference type="NCBI Taxonomy" id="1331060"/>
    <lineage>
        <taxon>Bacteria</taxon>
        <taxon>Pseudomonadati</taxon>
        <taxon>Pseudomonadota</taxon>
        <taxon>Alphaproteobacteria</taxon>
        <taxon>Sphingomonadales</taxon>
        <taxon>Sphingomonadaceae</taxon>
        <taxon>Sphingobium</taxon>
    </lineage>
</organism>
<keyword evidence="3" id="KW-1185">Reference proteome</keyword>
<dbReference type="AlphaFoldDB" id="T0H6A4"/>
<dbReference type="Proteomes" id="UP000015531">
    <property type="component" value="Unassembled WGS sequence"/>
</dbReference>
<dbReference type="SUPFAM" id="SSF54909">
    <property type="entry name" value="Dimeric alpha+beta barrel"/>
    <property type="match status" value="1"/>
</dbReference>
<dbReference type="InterPro" id="IPR010753">
    <property type="entry name" value="DUF1330"/>
</dbReference>
<dbReference type="EMBL" id="ATDP01000106">
    <property type="protein sequence ID" value="EQB11811.1"/>
    <property type="molecule type" value="Genomic_DNA"/>
</dbReference>
<dbReference type="Pfam" id="PF07045">
    <property type="entry name" value="DUF1330"/>
    <property type="match status" value="1"/>
</dbReference>
<feature type="domain" description="DUF1330" evidence="1">
    <location>
        <begin position="2"/>
        <end position="94"/>
    </location>
</feature>
<dbReference type="eggNOG" id="COG5470">
    <property type="taxonomic scope" value="Bacteria"/>
</dbReference>
<name>T0H6A4_9SPHN</name>
<dbReference type="PANTHER" id="PTHR41521:SF4">
    <property type="entry name" value="BLR0684 PROTEIN"/>
    <property type="match status" value="1"/>
</dbReference>
<dbReference type="Gene3D" id="3.30.70.100">
    <property type="match status" value="1"/>
</dbReference>
<evidence type="ECO:0000313" key="3">
    <source>
        <dbReference type="Proteomes" id="UP000015531"/>
    </source>
</evidence>
<accession>T0H6A4</accession>
<reference evidence="2 3" key="1">
    <citation type="journal article" date="2013" name="Genome Announc.">
        <title>Draft Genome Sequence of Sphingobium lactosutens Strain DS20T, Isolated from a Hexachlorocyclohexane Dumpsite.</title>
        <authorList>
            <person name="Kumar R."/>
            <person name="Dwivedi V."/>
            <person name="Negi V."/>
            <person name="Khurana J.P."/>
            <person name="Lal R."/>
        </authorList>
    </citation>
    <scope>NUCLEOTIDE SEQUENCE [LARGE SCALE GENOMIC DNA]</scope>
    <source>
        <strain evidence="2 3">DS20</strain>
    </source>
</reference>
<comment type="caution">
    <text evidence="2">The sequence shown here is derived from an EMBL/GenBank/DDBJ whole genome shotgun (WGS) entry which is preliminary data.</text>
</comment>